<dbReference type="Proteomes" id="UP001152300">
    <property type="component" value="Unassembled WGS sequence"/>
</dbReference>
<feature type="signal peptide" evidence="1">
    <location>
        <begin position="1"/>
        <end position="23"/>
    </location>
</feature>
<gene>
    <name evidence="2" type="ORF">OCU04_008182</name>
</gene>
<dbReference type="AlphaFoldDB" id="A0A9X0AHS7"/>
<feature type="chain" id="PRO_5040741841" evidence="1">
    <location>
        <begin position="24"/>
        <end position="133"/>
    </location>
</feature>
<sequence>MKVTTAHLATLFFGFTTYTTVNAQTKAQIVSSCQSQNPNNFIAATYAGDLAATYSYSLCFPFEIFGNNINSALFCRDAHCYFYSDEACTTPAAFSIIPIPFIQGQSLPSKLISGLGWKSAKCGSALVGFNVGQ</sequence>
<dbReference type="OrthoDB" id="3507759at2759"/>
<keyword evidence="1" id="KW-0732">Signal</keyword>
<reference evidence="2" key="1">
    <citation type="submission" date="2022-11" db="EMBL/GenBank/DDBJ databases">
        <title>Genome Resource of Sclerotinia nivalis Strain SnTB1, a Plant Pathogen Isolated from American Ginseng.</title>
        <authorList>
            <person name="Fan S."/>
        </authorList>
    </citation>
    <scope>NUCLEOTIDE SEQUENCE</scope>
    <source>
        <strain evidence="2">SnTB1</strain>
    </source>
</reference>
<accession>A0A9X0AHS7</accession>
<dbReference type="EMBL" id="JAPEIS010000009">
    <property type="protein sequence ID" value="KAJ8062935.1"/>
    <property type="molecule type" value="Genomic_DNA"/>
</dbReference>
<protein>
    <submittedName>
        <fullName evidence="2">Uncharacterized protein</fullName>
    </submittedName>
</protein>
<comment type="caution">
    <text evidence="2">The sequence shown here is derived from an EMBL/GenBank/DDBJ whole genome shotgun (WGS) entry which is preliminary data.</text>
</comment>
<proteinExistence type="predicted"/>
<organism evidence="2 3">
    <name type="scientific">Sclerotinia nivalis</name>
    <dbReference type="NCBI Taxonomy" id="352851"/>
    <lineage>
        <taxon>Eukaryota</taxon>
        <taxon>Fungi</taxon>
        <taxon>Dikarya</taxon>
        <taxon>Ascomycota</taxon>
        <taxon>Pezizomycotina</taxon>
        <taxon>Leotiomycetes</taxon>
        <taxon>Helotiales</taxon>
        <taxon>Sclerotiniaceae</taxon>
        <taxon>Sclerotinia</taxon>
    </lineage>
</organism>
<evidence type="ECO:0000256" key="1">
    <source>
        <dbReference type="SAM" id="SignalP"/>
    </source>
</evidence>
<evidence type="ECO:0000313" key="2">
    <source>
        <dbReference type="EMBL" id="KAJ8062935.1"/>
    </source>
</evidence>
<name>A0A9X0AHS7_9HELO</name>
<evidence type="ECO:0000313" key="3">
    <source>
        <dbReference type="Proteomes" id="UP001152300"/>
    </source>
</evidence>
<keyword evidence="3" id="KW-1185">Reference proteome</keyword>